<evidence type="ECO:0000313" key="2">
    <source>
        <dbReference type="EMBL" id="KZV90429.1"/>
    </source>
</evidence>
<feature type="compositionally biased region" description="Low complexity" evidence="1">
    <location>
        <begin position="88"/>
        <end position="126"/>
    </location>
</feature>
<proteinExistence type="predicted"/>
<reference evidence="2 3" key="1">
    <citation type="journal article" date="2016" name="Mol. Biol. Evol.">
        <title>Comparative Genomics of Early-Diverging Mushroom-Forming Fungi Provides Insights into the Origins of Lignocellulose Decay Capabilities.</title>
        <authorList>
            <person name="Nagy L.G."/>
            <person name="Riley R."/>
            <person name="Tritt A."/>
            <person name="Adam C."/>
            <person name="Daum C."/>
            <person name="Floudas D."/>
            <person name="Sun H."/>
            <person name="Yadav J.S."/>
            <person name="Pangilinan J."/>
            <person name="Larsson K.H."/>
            <person name="Matsuura K."/>
            <person name="Barry K."/>
            <person name="Labutti K."/>
            <person name="Kuo R."/>
            <person name="Ohm R.A."/>
            <person name="Bhattacharya S.S."/>
            <person name="Shirouzu T."/>
            <person name="Yoshinaga Y."/>
            <person name="Martin F.M."/>
            <person name="Grigoriev I.V."/>
            <person name="Hibbett D.S."/>
        </authorList>
    </citation>
    <scope>NUCLEOTIDE SEQUENCE [LARGE SCALE GENOMIC DNA]</scope>
    <source>
        <strain evidence="2 3">HHB12029</strain>
    </source>
</reference>
<gene>
    <name evidence="2" type="ORF">EXIGLDRAFT_837830</name>
</gene>
<accession>A0A166ABN6</accession>
<dbReference type="AlphaFoldDB" id="A0A166ABN6"/>
<dbReference type="EMBL" id="KV426049">
    <property type="protein sequence ID" value="KZV90429.1"/>
    <property type="molecule type" value="Genomic_DNA"/>
</dbReference>
<evidence type="ECO:0000313" key="3">
    <source>
        <dbReference type="Proteomes" id="UP000077266"/>
    </source>
</evidence>
<sequence length="236" mass="24804">MEAQMFPGLSDNVRSSLRGFYSLEEHPTQDLMDSWAAALDLDGTVVARWVKWKRAMADTLRSKSGPSQASPSAGAVAAKHEHSPSPISPHGAGPPYAAAVAGPSSAPPSQRRPSSSGNAYASTSSSVGPPAPPPALLPRPQHQVRVAYTPLPPSAPPSASSQRPPAPRTGSQPGPGPGMGYFLPPRPQSATAPNPPYYYPVIPPGMPPPPPRASLIVFLQSHNRNLHDYDSRPSLQ</sequence>
<protein>
    <submittedName>
        <fullName evidence="2">Uncharacterized protein</fullName>
    </submittedName>
</protein>
<evidence type="ECO:0000256" key="1">
    <source>
        <dbReference type="SAM" id="MobiDB-lite"/>
    </source>
</evidence>
<dbReference type="Proteomes" id="UP000077266">
    <property type="component" value="Unassembled WGS sequence"/>
</dbReference>
<keyword evidence="3" id="KW-1185">Reference proteome</keyword>
<organism evidence="2 3">
    <name type="scientific">Exidia glandulosa HHB12029</name>
    <dbReference type="NCBI Taxonomy" id="1314781"/>
    <lineage>
        <taxon>Eukaryota</taxon>
        <taxon>Fungi</taxon>
        <taxon>Dikarya</taxon>
        <taxon>Basidiomycota</taxon>
        <taxon>Agaricomycotina</taxon>
        <taxon>Agaricomycetes</taxon>
        <taxon>Auriculariales</taxon>
        <taxon>Exidiaceae</taxon>
        <taxon>Exidia</taxon>
    </lineage>
</organism>
<name>A0A166ABN6_EXIGL</name>
<feature type="region of interest" description="Disordered" evidence="1">
    <location>
        <begin position="59"/>
        <end position="198"/>
    </location>
</feature>
<dbReference type="InParanoid" id="A0A166ABN6"/>
<feature type="compositionally biased region" description="Low complexity" evidence="1">
    <location>
        <begin position="62"/>
        <end position="77"/>
    </location>
</feature>